<accession>A0A915MSZ5</accession>
<name>A0A915MSZ5_MELJA</name>
<reference evidence="3" key="1">
    <citation type="submission" date="2022-11" db="UniProtKB">
        <authorList>
            <consortium name="WormBaseParasite"/>
        </authorList>
    </citation>
    <scope>IDENTIFICATION</scope>
</reference>
<evidence type="ECO:0000313" key="3">
    <source>
        <dbReference type="WBParaSite" id="scaffold4864_cov169.g8762"/>
    </source>
</evidence>
<feature type="domain" description="Helitron helicase-like" evidence="1">
    <location>
        <begin position="157"/>
        <end position="293"/>
    </location>
</feature>
<protein>
    <submittedName>
        <fullName evidence="3">Helitron helicase-like domain-containing protein</fullName>
    </submittedName>
</protein>
<dbReference type="PANTHER" id="PTHR45786:SF74">
    <property type="entry name" value="ATP-DEPENDENT DNA HELICASE"/>
    <property type="match status" value="1"/>
</dbReference>
<dbReference type="AlphaFoldDB" id="A0A915MSZ5"/>
<dbReference type="InterPro" id="IPR025476">
    <property type="entry name" value="Helitron_helicase-like"/>
</dbReference>
<organism evidence="2 3">
    <name type="scientific">Meloidogyne javanica</name>
    <name type="common">Root-knot nematode worm</name>
    <dbReference type="NCBI Taxonomy" id="6303"/>
    <lineage>
        <taxon>Eukaryota</taxon>
        <taxon>Metazoa</taxon>
        <taxon>Ecdysozoa</taxon>
        <taxon>Nematoda</taxon>
        <taxon>Chromadorea</taxon>
        <taxon>Rhabditida</taxon>
        <taxon>Tylenchina</taxon>
        <taxon>Tylenchomorpha</taxon>
        <taxon>Tylenchoidea</taxon>
        <taxon>Meloidogynidae</taxon>
        <taxon>Meloidogyninae</taxon>
        <taxon>Meloidogyne</taxon>
        <taxon>Meloidogyne incognita group</taxon>
    </lineage>
</organism>
<keyword evidence="2" id="KW-1185">Reference proteome</keyword>
<sequence length="294" mass="34200">MDENKNVLPSNGQLYFLDTQEARKIRSEYIRENNKFAKSYELLKDVYEFQEKLCQNDGKKMPEIKLLFSLKDDFDQRRYNVPKINEVCAIMVSDANDDIPPARIVVYPKGEKKLKNIFPLDKCVEPMCYPLLYPNGTYGYSIDLKDSNNKRITLCDYTKFVLFCREKHFQPHFYAGKLFQQWLVDQAAKIEWSRLEYIKNHQTELCSSIYSNVEDFLKQKSLKSGAEIQKKVILPSTFSGGPRSMHEHFMDSMAIVNETGKPDLFITFTCNPNDPDILKCLLPGQTPSDRPDIN</sequence>
<dbReference type="WBParaSite" id="scaffold4864_cov169.g8762">
    <property type="protein sequence ID" value="scaffold4864_cov169.g8762"/>
    <property type="gene ID" value="scaffold4864_cov169.g8762"/>
</dbReference>
<evidence type="ECO:0000313" key="2">
    <source>
        <dbReference type="Proteomes" id="UP000887561"/>
    </source>
</evidence>
<proteinExistence type="predicted"/>
<dbReference type="Proteomes" id="UP000887561">
    <property type="component" value="Unplaced"/>
</dbReference>
<dbReference type="Pfam" id="PF14214">
    <property type="entry name" value="Helitron_like_N"/>
    <property type="match status" value="1"/>
</dbReference>
<dbReference type="PANTHER" id="PTHR45786">
    <property type="entry name" value="DNA BINDING PROTEIN-LIKE"/>
    <property type="match status" value="1"/>
</dbReference>
<evidence type="ECO:0000259" key="1">
    <source>
        <dbReference type="Pfam" id="PF14214"/>
    </source>
</evidence>